<reference evidence="1 2" key="1">
    <citation type="journal article" date="2019" name="Int. J. Syst. Evol. Microbiol.">
        <title>The Global Catalogue of Microorganisms (GCM) 10K type strain sequencing project: providing services to taxonomists for standard genome sequencing and annotation.</title>
        <authorList>
            <consortium name="The Broad Institute Genomics Platform"/>
            <consortium name="The Broad Institute Genome Sequencing Center for Infectious Disease"/>
            <person name="Wu L."/>
            <person name="Ma J."/>
        </authorList>
    </citation>
    <scope>NUCLEOTIDE SEQUENCE [LARGE SCALE GENOMIC DNA]</scope>
    <source>
        <strain evidence="1 2">GX21</strain>
    </source>
</reference>
<dbReference type="Gene3D" id="2.60.40.1120">
    <property type="entry name" value="Carboxypeptidase-like, regulatory domain"/>
    <property type="match status" value="1"/>
</dbReference>
<dbReference type="InterPro" id="IPR008969">
    <property type="entry name" value="CarboxyPept-like_regulatory"/>
</dbReference>
<keyword evidence="2" id="KW-1185">Reference proteome</keyword>
<evidence type="ECO:0000313" key="1">
    <source>
        <dbReference type="EMBL" id="MFC7255244.1"/>
    </source>
</evidence>
<dbReference type="SUPFAM" id="SSF49464">
    <property type="entry name" value="Carboxypeptidase regulatory domain-like"/>
    <property type="match status" value="1"/>
</dbReference>
<dbReference type="RefSeq" id="WP_379703456.1">
    <property type="nucleotide sequence ID" value="NZ_JBHTAT010000001.1"/>
</dbReference>
<organism evidence="1 2">
    <name type="scientific">Haloplanus litoreus</name>
    <dbReference type="NCBI Taxonomy" id="767515"/>
    <lineage>
        <taxon>Archaea</taxon>
        <taxon>Methanobacteriati</taxon>
        <taxon>Methanobacteriota</taxon>
        <taxon>Stenosarchaea group</taxon>
        <taxon>Halobacteria</taxon>
        <taxon>Halobacteriales</taxon>
        <taxon>Haloferacaceae</taxon>
        <taxon>Haloplanus</taxon>
    </lineage>
</organism>
<dbReference type="AlphaFoldDB" id="A0ABD5ZXK0"/>
<dbReference type="Pfam" id="PF13620">
    <property type="entry name" value="CarboxypepD_reg"/>
    <property type="match status" value="1"/>
</dbReference>
<accession>A0ABD5ZXK0</accession>
<dbReference type="Proteomes" id="UP001596434">
    <property type="component" value="Unassembled WGS sequence"/>
</dbReference>
<protein>
    <submittedName>
        <fullName evidence="1">Carboxypeptidase-like regulatory domain-containing protein</fullName>
    </submittedName>
</protein>
<dbReference type="EMBL" id="JBHTAT010000001">
    <property type="protein sequence ID" value="MFC7255244.1"/>
    <property type="molecule type" value="Genomic_DNA"/>
</dbReference>
<proteinExistence type="predicted"/>
<name>A0ABD5ZXK0_9EURY</name>
<dbReference type="GeneID" id="96953596"/>
<sequence length="420" mass="42763">MKRILTLLVVLGCLAAVPTATATTSVSGTVTVDGDTADGAQVTVVPVTESLQRAGDPARTTVSGSSFSVDVADAPQYAVRVSYEGTTHYEVLRNTTRATIHLSGSVDGRVVDDDGTPLSGVAVQVTDDSGFVVTRVETGDDGEFTVGPVEENETYRLRATVDGVPYRRTASAAENGTTIVARPPITDASRLSVANDSQSPYVLQVVPPGNESSVPSVIETVTLRNPTDRPFVGPVELPVPTDATPYAGMVAGEEAEYRRTDAGVELNVSVPANGVTRVGVAYDLTGPVVETAPRRATGSLTVVVQGYDPTAIDHSENLRVGDAPIPMLTSDGPVDAGERIRLDFDGARTRGNATGAGAGAGAGTGNAAAGESATAAAADGGAAENNTIPSFPGLPILGAVGGMVVVGLVGYRLYPGDGDG</sequence>
<gene>
    <name evidence="1" type="ORF">ACFQKE_08060</name>
</gene>
<comment type="caution">
    <text evidence="1">The sequence shown here is derived from an EMBL/GenBank/DDBJ whole genome shotgun (WGS) entry which is preliminary data.</text>
</comment>
<evidence type="ECO:0000313" key="2">
    <source>
        <dbReference type="Proteomes" id="UP001596434"/>
    </source>
</evidence>